<organism evidence="5">
    <name type="scientific">Volvox carteri f. nagariensis</name>
    <dbReference type="NCBI Taxonomy" id="3068"/>
    <lineage>
        <taxon>Eukaryota</taxon>
        <taxon>Viridiplantae</taxon>
        <taxon>Chlorophyta</taxon>
        <taxon>core chlorophytes</taxon>
        <taxon>Chlorophyceae</taxon>
        <taxon>CS clade</taxon>
        <taxon>Chlamydomonadales</taxon>
        <taxon>Volvocaceae</taxon>
        <taxon>Volvox</taxon>
    </lineage>
</organism>
<evidence type="ECO:0000256" key="2">
    <source>
        <dbReference type="SAM" id="MobiDB-lite"/>
    </source>
</evidence>
<dbReference type="EMBL" id="GL378412">
    <property type="protein sequence ID" value="EFJ40577.1"/>
    <property type="molecule type" value="Genomic_DNA"/>
</dbReference>
<dbReference type="PROSITE" id="PS50158">
    <property type="entry name" value="ZF_CCHC"/>
    <property type="match status" value="1"/>
</dbReference>
<feature type="compositionally biased region" description="Basic residues" evidence="2">
    <location>
        <begin position="293"/>
        <end position="307"/>
    </location>
</feature>
<gene>
    <name evidence="4" type="ORF">VOLCADRAFT_99601</name>
</gene>
<feature type="compositionally biased region" description="Low complexity" evidence="2">
    <location>
        <begin position="308"/>
        <end position="317"/>
    </location>
</feature>
<dbReference type="Proteomes" id="UP000001058">
    <property type="component" value="Unassembled WGS sequence"/>
</dbReference>
<dbReference type="KEGG" id="vcn:VOLCADRAFT_99601"/>
<dbReference type="AlphaFoldDB" id="D8UI73"/>
<dbReference type="OrthoDB" id="541589at2759"/>
<keyword evidence="1" id="KW-0862">Zinc</keyword>
<evidence type="ECO:0000313" key="4">
    <source>
        <dbReference type="EMBL" id="EFJ40577.1"/>
    </source>
</evidence>
<proteinExistence type="predicted"/>
<dbReference type="GO" id="GO:0008270">
    <property type="term" value="F:zinc ion binding"/>
    <property type="evidence" value="ECO:0007669"/>
    <property type="project" value="UniProtKB-KW"/>
</dbReference>
<keyword evidence="1" id="KW-0863">Zinc-finger</keyword>
<protein>
    <recommendedName>
        <fullName evidence="3">CCHC-type domain-containing protein</fullName>
    </recommendedName>
</protein>
<evidence type="ECO:0000313" key="5">
    <source>
        <dbReference type="Proteomes" id="UP000001058"/>
    </source>
</evidence>
<dbReference type="GO" id="GO:0003676">
    <property type="term" value="F:nucleic acid binding"/>
    <property type="evidence" value="ECO:0007669"/>
    <property type="project" value="InterPro"/>
</dbReference>
<sequence>MNNPSSDVLIPAVEHIAGRATGTTAGDGENNAATERGLPAGASDEVIRITIPVPRLNIPAEIKLSELSREVAPRVRAFVRDVRKYFDFVRGGNHDSIRCLFLANALEGAAKTWHDDWTNARLQYTSEQLLDALLIRFAPQIQTRELEALEKLAAGQHQMRANETVAAYHSRFEALIAPIPDLREVDRIFWFIRGLSSEFSGECATDHDGKPFQEYAKLVQHTLGVEARQLAKLRSQAQTRVLLRASTAVQDPAPIITDDGDLPAPEVRPRAATVAAGRNTARQASGAGESNRGRRGRGGKHRDKGRPRAAAAGTGATVLGKRGRDSNPAEWMNKFYCTRAEYEYRRKNSRCLRCGEDKHLVAECPLLSEKRARNGEK</sequence>
<dbReference type="Pfam" id="PF03732">
    <property type="entry name" value="Retrotrans_gag"/>
    <property type="match status" value="1"/>
</dbReference>
<feature type="region of interest" description="Disordered" evidence="2">
    <location>
        <begin position="272"/>
        <end position="325"/>
    </location>
</feature>
<dbReference type="InterPro" id="IPR001878">
    <property type="entry name" value="Znf_CCHC"/>
</dbReference>
<accession>D8UI73</accession>
<keyword evidence="1" id="KW-0479">Metal-binding</keyword>
<evidence type="ECO:0000256" key="1">
    <source>
        <dbReference type="PROSITE-ProRule" id="PRU00047"/>
    </source>
</evidence>
<dbReference type="GeneID" id="9620947"/>
<feature type="domain" description="CCHC-type" evidence="3">
    <location>
        <begin position="350"/>
        <end position="365"/>
    </location>
</feature>
<dbReference type="InParanoid" id="D8UI73"/>
<name>D8UI73_VOLCA</name>
<dbReference type="InterPro" id="IPR005162">
    <property type="entry name" value="Retrotrans_gag_dom"/>
</dbReference>
<dbReference type="RefSeq" id="XP_002958355.1">
    <property type="nucleotide sequence ID" value="XM_002958309.1"/>
</dbReference>
<evidence type="ECO:0000259" key="3">
    <source>
        <dbReference type="PROSITE" id="PS50158"/>
    </source>
</evidence>
<keyword evidence="5" id="KW-1185">Reference proteome</keyword>
<reference evidence="4 5" key="1">
    <citation type="journal article" date="2010" name="Science">
        <title>Genomic analysis of organismal complexity in the multicellular green alga Volvox carteri.</title>
        <authorList>
            <person name="Prochnik S.E."/>
            <person name="Umen J."/>
            <person name="Nedelcu A.M."/>
            <person name="Hallmann A."/>
            <person name="Miller S.M."/>
            <person name="Nishii I."/>
            <person name="Ferris P."/>
            <person name="Kuo A."/>
            <person name="Mitros T."/>
            <person name="Fritz-Laylin L.K."/>
            <person name="Hellsten U."/>
            <person name="Chapman J."/>
            <person name="Simakov O."/>
            <person name="Rensing S.A."/>
            <person name="Terry A."/>
            <person name="Pangilinan J."/>
            <person name="Kapitonov V."/>
            <person name="Jurka J."/>
            <person name="Salamov A."/>
            <person name="Shapiro H."/>
            <person name="Schmutz J."/>
            <person name="Grimwood J."/>
            <person name="Lindquist E."/>
            <person name="Lucas S."/>
            <person name="Grigoriev I.V."/>
            <person name="Schmitt R."/>
            <person name="Kirk D."/>
            <person name="Rokhsar D.S."/>
        </authorList>
    </citation>
    <scope>NUCLEOTIDE SEQUENCE [LARGE SCALE GENOMIC DNA]</scope>
    <source>
        <strain evidence="5">f. Nagariensis / Eve</strain>
    </source>
</reference>